<dbReference type="SUPFAM" id="SSF51735">
    <property type="entry name" value="NAD(P)-binding Rossmann-fold domains"/>
    <property type="match status" value="1"/>
</dbReference>
<dbReference type="CDD" id="cd05233">
    <property type="entry name" value="SDR_c"/>
    <property type="match status" value="1"/>
</dbReference>
<organism evidence="6 7">
    <name type="scientific">Mycolicibacterium arabiense</name>
    <dbReference type="NCBI Taxonomy" id="1286181"/>
    <lineage>
        <taxon>Bacteria</taxon>
        <taxon>Bacillati</taxon>
        <taxon>Actinomycetota</taxon>
        <taxon>Actinomycetes</taxon>
        <taxon>Mycobacteriales</taxon>
        <taxon>Mycobacteriaceae</taxon>
        <taxon>Mycolicibacterium</taxon>
    </lineage>
</organism>
<keyword evidence="3" id="KW-0520">NAD</keyword>
<evidence type="ECO:0000256" key="1">
    <source>
        <dbReference type="ARBA" id="ARBA00006484"/>
    </source>
</evidence>
<dbReference type="EMBL" id="AP022593">
    <property type="protein sequence ID" value="BBY51918.1"/>
    <property type="molecule type" value="Genomic_DNA"/>
</dbReference>
<feature type="region of interest" description="Disordered" evidence="4">
    <location>
        <begin position="1"/>
        <end position="21"/>
    </location>
</feature>
<evidence type="ECO:0000259" key="5">
    <source>
        <dbReference type="SMART" id="SM00822"/>
    </source>
</evidence>
<dbReference type="InterPro" id="IPR057326">
    <property type="entry name" value="KR_dom"/>
</dbReference>
<dbReference type="Pfam" id="PF13561">
    <property type="entry name" value="adh_short_C2"/>
    <property type="match status" value="1"/>
</dbReference>
<gene>
    <name evidence="6" type="ORF">MARA_53860</name>
</gene>
<dbReference type="FunFam" id="3.40.50.720:FF:000084">
    <property type="entry name" value="Short-chain dehydrogenase reductase"/>
    <property type="match status" value="1"/>
</dbReference>
<dbReference type="SMART" id="SM00822">
    <property type="entry name" value="PKS_KR"/>
    <property type="match status" value="1"/>
</dbReference>
<dbReference type="Gene3D" id="3.40.50.720">
    <property type="entry name" value="NAD(P)-binding Rossmann-like Domain"/>
    <property type="match status" value="1"/>
</dbReference>
<evidence type="ECO:0000256" key="4">
    <source>
        <dbReference type="SAM" id="MobiDB-lite"/>
    </source>
</evidence>
<feature type="compositionally biased region" description="Basic and acidic residues" evidence="4">
    <location>
        <begin position="1"/>
        <end position="11"/>
    </location>
</feature>
<dbReference type="PROSITE" id="PS00061">
    <property type="entry name" value="ADH_SHORT"/>
    <property type="match status" value="1"/>
</dbReference>
<dbReference type="InterPro" id="IPR036291">
    <property type="entry name" value="NAD(P)-bd_dom_sf"/>
</dbReference>
<evidence type="ECO:0000256" key="3">
    <source>
        <dbReference type="ARBA" id="ARBA00023027"/>
    </source>
</evidence>
<dbReference type="InterPro" id="IPR002347">
    <property type="entry name" value="SDR_fam"/>
</dbReference>
<protein>
    <submittedName>
        <fullName evidence="6">Oxidoreductase</fullName>
    </submittedName>
</protein>
<keyword evidence="2" id="KW-0560">Oxidoreductase</keyword>
<dbReference type="InterPro" id="IPR020904">
    <property type="entry name" value="Sc_DH/Rdtase_CS"/>
</dbReference>
<evidence type="ECO:0000313" key="7">
    <source>
        <dbReference type="Proteomes" id="UP000467428"/>
    </source>
</evidence>
<comment type="similarity">
    <text evidence="1">Belongs to the short-chain dehydrogenases/reductases (SDR) family.</text>
</comment>
<evidence type="ECO:0000256" key="2">
    <source>
        <dbReference type="ARBA" id="ARBA00023002"/>
    </source>
</evidence>
<dbReference type="Proteomes" id="UP000467428">
    <property type="component" value="Chromosome"/>
</dbReference>
<keyword evidence="7" id="KW-1185">Reference proteome</keyword>
<dbReference type="AlphaFoldDB" id="A0A7I7S4Z5"/>
<geneLocation type="plasmid" evidence="7">
    <name>pjcm18538 dna</name>
</geneLocation>
<accession>A0A7I7S4Z5</accession>
<name>A0A7I7S4Z5_9MYCO</name>
<sequence>MPIEPAERPLTESEETDMSQLSGKTALVTGGTSGIGLAAAQRLAADGAHVFVTGRKQEGVDEAVRTIGDAATGVRGDITVMADLDHLVEVIAARGAGLDVLFANAGGGEFATLEDETPERLADTFNRNVAGTVFTVQKMLPLLNRGASIVLTGSTAATKGGPAFGAYAASKAAVRSFGRTWAAELVDRGVRVNTVVPGPIETPGLRELAPADQQQALLDGQAETVPMRRVGHPSEIASAVAFLASDDSSFMTGSEVFVDGGANQV</sequence>
<dbReference type="PANTHER" id="PTHR24321:SF8">
    <property type="entry name" value="ESTRADIOL 17-BETA-DEHYDROGENASE 8-RELATED"/>
    <property type="match status" value="1"/>
</dbReference>
<dbReference type="GO" id="GO:0016491">
    <property type="term" value="F:oxidoreductase activity"/>
    <property type="evidence" value="ECO:0007669"/>
    <property type="project" value="UniProtKB-KW"/>
</dbReference>
<dbReference type="PRINTS" id="PR00081">
    <property type="entry name" value="GDHRDH"/>
</dbReference>
<feature type="domain" description="Ketoreductase" evidence="5">
    <location>
        <begin position="24"/>
        <end position="203"/>
    </location>
</feature>
<proteinExistence type="inferred from homology"/>
<evidence type="ECO:0000313" key="6">
    <source>
        <dbReference type="EMBL" id="BBY51918.1"/>
    </source>
</evidence>
<dbReference type="PANTHER" id="PTHR24321">
    <property type="entry name" value="DEHYDROGENASES, SHORT CHAIN"/>
    <property type="match status" value="1"/>
</dbReference>
<reference evidence="6 7" key="1">
    <citation type="journal article" date="2019" name="Emerg. Microbes Infect.">
        <title>Comprehensive subspecies identification of 175 nontuberculous mycobacteria species based on 7547 genomic profiles.</title>
        <authorList>
            <person name="Matsumoto Y."/>
            <person name="Kinjo T."/>
            <person name="Motooka D."/>
            <person name="Nabeya D."/>
            <person name="Jung N."/>
            <person name="Uechi K."/>
            <person name="Horii T."/>
            <person name="Iida T."/>
            <person name="Fujita J."/>
            <person name="Nakamura S."/>
        </authorList>
    </citation>
    <scope>NUCLEOTIDE SEQUENCE [LARGE SCALE GENOMIC DNA]</scope>
    <source>
        <strain evidence="6 7">JCM 18538</strain>
    </source>
</reference>
<dbReference type="KEGG" id="marz:MARA_53860"/>